<dbReference type="PANTHER" id="PTHR43155">
    <property type="entry name" value="CYCLIC DI-GMP PHOSPHODIESTERASE PA4108-RELATED"/>
    <property type="match status" value="1"/>
</dbReference>
<evidence type="ECO:0000313" key="1">
    <source>
        <dbReference type="EMBL" id="MTK21559.1"/>
    </source>
</evidence>
<dbReference type="AlphaFoldDB" id="A0A173SDS5"/>
<accession>A0A173SDS5</accession>
<dbReference type="SMART" id="SM00471">
    <property type="entry name" value="HDc"/>
    <property type="match status" value="2"/>
</dbReference>
<dbReference type="PROSITE" id="PS51832">
    <property type="entry name" value="HD_GYP"/>
    <property type="match status" value="1"/>
</dbReference>
<dbReference type="CDD" id="cd00077">
    <property type="entry name" value="HDc"/>
    <property type="match status" value="1"/>
</dbReference>
<comment type="caution">
    <text evidence="1">The sequence shown here is derived from an EMBL/GenBank/DDBJ whole genome shotgun (WGS) entry which is preliminary data.</text>
</comment>
<dbReference type="OrthoDB" id="9798833at2"/>
<protein>
    <submittedName>
        <fullName evidence="1">HD domain-containing protein</fullName>
    </submittedName>
</protein>
<name>A0A173SDS5_9FIRM</name>
<dbReference type="Gene3D" id="1.10.3210.10">
    <property type="entry name" value="Hypothetical protein af1432"/>
    <property type="match status" value="2"/>
</dbReference>
<dbReference type="InterPro" id="IPR006675">
    <property type="entry name" value="HDIG_dom"/>
</dbReference>
<dbReference type="GO" id="GO:0009214">
    <property type="term" value="P:cyclic nucleotide catabolic process"/>
    <property type="evidence" value="ECO:0007669"/>
    <property type="project" value="TreeGrafter"/>
</dbReference>
<organism evidence="1 2">
    <name type="scientific">Turicibacter sanguinis</name>
    <dbReference type="NCBI Taxonomy" id="154288"/>
    <lineage>
        <taxon>Bacteria</taxon>
        <taxon>Bacillati</taxon>
        <taxon>Bacillota</taxon>
        <taxon>Erysipelotrichia</taxon>
        <taxon>Erysipelotrichales</taxon>
        <taxon>Turicibacteraceae</taxon>
        <taxon>Turicibacter</taxon>
    </lineage>
</organism>
<proteinExistence type="predicted"/>
<dbReference type="GeneID" id="60058651"/>
<dbReference type="InterPro" id="IPR006674">
    <property type="entry name" value="HD_domain"/>
</dbReference>
<dbReference type="InterPro" id="IPR003607">
    <property type="entry name" value="HD/PDEase_dom"/>
</dbReference>
<dbReference type="Proteomes" id="UP000487649">
    <property type="component" value="Unassembled WGS sequence"/>
</dbReference>
<dbReference type="GO" id="GO:0004112">
    <property type="term" value="F:cyclic-nucleotide phosphodiesterase activity"/>
    <property type="evidence" value="ECO:0007669"/>
    <property type="project" value="TreeGrafter"/>
</dbReference>
<reference evidence="1 2" key="1">
    <citation type="journal article" date="2019" name="Nat. Med.">
        <title>A library of human gut bacterial isolates paired with longitudinal multiomics data enables mechanistic microbiome research.</title>
        <authorList>
            <person name="Poyet M."/>
            <person name="Groussin M."/>
            <person name="Gibbons S.M."/>
            <person name="Avila-Pacheco J."/>
            <person name="Jiang X."/>
            <person name="Kearney S.M."/>
            <person name="Perrotta A.R."/>
            <person name="Berdy B."/>
            <person name="Zhao S."/>
            <person name="Lieberman T.D."/>
            <person name="Swanson P.K."/>
            <person name="Smith M."/>
            <person name="Roesemann S."/>
            <person name="Alexander J.E."/>
            <person name="Rich S.A."/>
            <person name="Livny J."/>
            <person name="Vlamakis H."/>
            <person name="Clish C."/>
            <person name="Bullock K."/>
            <person name="Deik A."/>
            <person name="Scott J."/>
            <person name="Pierce K.A."/>
            <person name="Xavier R.J."/>
            <person name="Alm E.J."/>
        </authorList>
    </citation>
    <scope>NUCLEOTIDE SEQUENCE [LARGE SCALE GENOMIC DNA]</scope>
    <source>
        <strain evidence="1 2">BIOML-A198</strain>
    </source>
</reference>
<dbReference type="RefSeq" id="WP_006785218.1">
    <property type="nucleotide sequence ID" value="NZ_CP053187.1"/>
</dbReference>
<dbReference type="EMBL" id="WMQE01000018">
    <property type="protein sequence ID" value="MTK21559.1"/>
    <property type="molecule type" value="Genomic_DNA"/>
</dbReference>
<sequence>MNNFTFKDIMLVFQKCFNYIDTRLDRHCEQVAFLYWKTLQHTGKYTEEELVNLTLIALFHDIGTYKTKDFSEFLYNTSPNPHLHSICGSLFIKYFSPLSHLSDIILHHHDSIIEYEKLDFPYKDETILLNLLDKISLFIHRKSYITDEALKKILHSPLNSSLLDYFKEVNQSEELISKVIDGRYLKELYHFLNHFEPSKETTMEYVRMMMYMIDFRSESTLIHTITVTSLSKIIAIKLGLDDEVVTNLAFAATMHDIGKIATPIEILEKPTKLTSSEMEIMKQHVTITYDILNCICSKDIVEMAAYHHEKLDGSGYPFGLKDHQLSIPVRIISIADIMSALLGVRSYKQEFPKEKIINILENLARDYKIDADIVEFIVTHYDTLVYELSIDSKPYLDRYTDLKKEYQALFKQKIAC</sequence>
<dbReference type="InterPro" id="IPR037522">
    <property type="entry name" value="HD_GYP_dom"/>
</dbReference>
<evidence type="ECO:0000313" key="2">
    <source>
        <dbReference type="Proteomes" id="UP000487649"/>
    </source>
</evidence>
<dbReference type="Pfam" id="PF13487">
    <property type="entry name" value="HD_5"/>
    <property type="match status" value="1"/>
</dbReference>
<dbReference type="NCBIfam" id="TIGR00277">
    <property type="entry name" value="HDIG"/>
    <property type="match status" value="1"/>
</dbReference>
<dbReference type="SUPFAM" id="SSF109604">
    <property type="entry name" value="HD-domain/PDEase-like"/>
    <property type="match status" value="2"/>
</dbReference>
<gene>
    <name evidence="1" type="ORF">GMA92_09010</name>
</gene>
<dbReference type="PANTHER" id="PTHR43155:SF1">
    <property type="entry name" value="3'3'-CGAMP-SPECIFIC PHOSPHODIESTERASE 1"/>
    <property type="match status" value="1"/>
</dbReference>
<dbReference type="Pfam" id="PF01966">
    <property type="entry name" value="HD"/>
    <property type="match status" value="1"/>
</dbReference>